<dbReference type="Proteomes" id="UP000494182">
    <property type="component" value="Unassembled WGS sequence"/>
</dbReference>
<evidence type="ECO:0000313" key="1">
    <source>
        <dbReference type="EMBL" id="VWD16151.1"/>
    </source>
</evidence>
<dbReference type="AlphaFoldDB" id="A0A6P2Y1D8"/>
<protein>
    <submittedName>
        <fullName evidence="1">Uncharacterized protein</fullName>
    </submittedName>
</protein>
<name>A0A6P2Y1D8_9BURK</name>
<proteinExistence type="predicted"/>
<dbReference type="EMBL" id="CABVQT010000006">
    <property type="protein sequence ID" value="VWD16151.1"/>
    <property type="molecule type" value="Genomic_DNA"/>
</dbReference>
<gene>
    <name evidence="1" type="ORF">BCO71171_02854</name>
</gene>
<evidence type="ECO:0000313" key="2">
    <source>
        <dbReference type="Proteomes" id="UP000494182"/>
    </source>
</evidence>
<sequence length="33" mass="3806">MLCKSLIFMGNSWVNYPVMYPGNYPGMYPGDYP</sequence>
<accession>A0A6P2Y1D8</accession>
<organism evidence="1 2">
    <name type="scientific">Burkholderia contaminans</name>
    <dbReference type="NCBI Taxonomy" id="488447"/>
    <lineage>
        <taxon>Bacteria</taxon>
        <taxon>Pseudomonadati</taxon>
        <taxon>Pseudomonadota</taxon>
        <taxon>Betaproteobacteria</taxon>
        <taxon>Burkholderiales</taxon>
        <taxon>Burkholderiaceae</taxon>
        <taxon>Burkholderia</taxon>
        <taxon>Burkholderia cepacia complex</taxon>
    </lineage>
</organism>
<reference evidence="1 2" key="1">
    <citation type="submission" date="2019-09" db="EMBL/GenBank/DDBJ databases">
        <authorList>
            <person name="Depoorter E."/>
        </authorList>
    </citation>
    <scope>NUCLEOTIDE SEQUENCE [LARGE SCALE GENOMIC DNA]</scope>
    <source>
        <strain evidence="1">R-71171</strain>
    </source>
</reference>